<name>A0A7G7MFR9_9PSEU</name>
<dbReference type="InterPro" id="IPR042001">
    <property type="entry name" value="Sortase_F"/>
</dbReference>
<accession>A0A7G7MFR9</accession>
<dbReference type="Gene3D" id="2.40.260.10">
    <property type="entry name" value="Sortase"/>
    <property type="match status" value="1"/>
</dbReference>
<dbReference type="KEGG" id="ppel:H6H00_26570"/>
<dbReference type="Proteomes" id="UP000515728">
    <property type="component" value="Chromosome"/>
</dbReference>
<keyword evidence="1" id="KW-0378">Hydrolase</keyword>
<reference evidence="4 5" key="1">
    <citation type="submission" date="2020-08" db="EMBL/GenBank/DDBJ databases">
        <authorList>
            <person name="Mo P."/>
        </authorList>
    </citation>
    <scope>NUCLEOTIDE SEQUENCE [LARGE SCALE GENOMIC DNA]</scope>
    <source>
        <strain evidence="4 5">CGMCC 4.1532</strain>
    </source>
</reference>
<dbReference type="SUPFAM" id="SSF63817">
    <property type="entry name" value="Sortase"/>
    <property type="match status" value="1"/>
</dbReference>
<proteinExistence type="predicted"/>
<dbReference type="NCBIfam" id="NF033748">
    <property type="entry name" value="class_F_sortase"/>
    <property type="match status" value="1"/>
</dbReference>
<dbReference type="RefSeq" id="WP_185718384.1">
    <property type="nucleotide sequence ID" value="NZ_BAAAWI010000001.1"/>
</dbReference>
<evidence type="ECO:0000256" key="1">
    <source>
        <dbReference type="ARBA" id="ARBA00022801"/>
    </source>
</evidence>
<dbReference type="InterPro" id="IPR023365">
    <property type="entry name" value="Sortase_dom-sf"/>
</dbReference>
<keyword evidence="5" id="KW-1185">Reference proteome</keyword>
<protein>
    <submittedName>
        <fullName evidence="4">Class F sortase</fullName>
    </submittedName>
</protein>
<gene>
    <name evidence="4" type="ORF">H6H00_26570</name>
</gene>
<dbReference type="EMBL" id="CP060131">
    <property type="protein sequence ID" value="QNG51630.1"/>
    <property type="molecule type" value="Genomic_DNA"/>
</dbReference>
<dbReference type="Pfam" id="PF04203">
    <property type="entry name" value="Sortase"/>
    <property type="match status" value="1"/>
</dbReference>
<feature type="compositionally biased region" description="Low complexity" evidence="2">
    <location>
        <begin position="27"/>
        <end position="51"/>
    </location>
</feature>
<sequence>MTRLLAALALVLTLAACGSPPPPPAVPAAAPTPVTTGPPTTTGTPATTGDPAPERLRIPAIGVDSSFVDLGLDPDGALAAPESTDVVGWFAAGPAPGADGPALVAGHVDSRAGPGVFFRLGELAAGDRIEVLRTDGSTAAFTVTSRTDTPKATFPTEQVYGPTPGPELRLVTCGGSFDRAVGHYRDNVVVEAVAADAAEWTVG</sequence>
<dbReference type="GO" id="GO:0016787">
    <property type="term" value="F:hydrolase activity"/>
    <property type="evidence" value="ECO:0007669"/>
    <property type="project" value="UniProtKB-KW"/>
</dbReference>
<dbReference type="InterPro" id="IPR005754">
    <property type="entry name" value="Sortase"/>
</dbReference>
<organism evidence="4 5">
    <name type="scientific">Pseudonocardia petroleophila</name>
    <dbReference type="NCBI Taxonomy" id="37331"/>
    <lineage>
        <taxon>Bacteria</taxon>
        <taxon>Bacillati</taxon>
        <taxon>Actinomycetota</taxon>
        <taxon>Actinomycetes</taxon>
        <taxon>Pseudonocardiales</taxon>
        <taxon>Pseudonocardiaceae</taxon>
        <taxon>Pseudonocardia</taxon>
    </lineage>
</organism>
<feature type="signal peptide" evidence="3">
    <location>
        <begin position="1"/>
        <end position="25"/>
    </location>
</feature>
<evidence type="ECO:0000256" key="2">
    <source>
        <dbReference type="SAM" id="MobiDB-lite"/>
    </source>
</evidence>
<evidence type="ECO:0000256" key="3">
    <source>
        <dbReference type="SAM" id="SignalP"/>
    </source>
</evidence>
<dbReference type="AlphaFoldDB" id="A0A7G7MFR9"/>
<keyword evidence="3" id="KW-0732">Signal</keyword>
<feature type="chain" id="PRO_5028912036" evidence="3">
    <location>
        <begin position="26"/>
        <end position="203"/>
    </location>
</feature>
<dbReference type="PROSITE" id="PS51257">
    <property type="entry name" value="PROKAR_LIPOPROTEIN"/>
    <property type="match status" value="1"/>
</dbReference>
<feature type="region of interest" description="Disordered" evidence="2">
    <location>
        <begin position="20"/>
        <end position="53"/>
    </location>
</feature>
<evidence type="ECO:0000313" key="4">
    <source>
        <dbReference type="EMBL" id="QNG51630.1"/>
    </source>
</evidence>
<evidence type="ECO:0000313" key="5">
    <source>
        <dbReference type="Proteomes" id="UP000515728"/>
    </source>
</evidence>
<dbReference type="CDD" id="cd05829">
    <property type="entry name" value="Sortase_F"/>
    <property type="match status" value="1"/>
</dbReference>